<keyword evidence="2" id="KW-1185">Reference proteome</keyword>
<gene>
    <name evidence="1" type="ORF">SCHPADRAFT_234755</name>
</gene>
<organism evidence="1 2">
    <name type="scientific">Schizopora paradoxa</name>
    <dbReference type="NCBI Taxonomy" id="27342"/>
    <lineage>
        <taxon>Eukaryota</taxon>
        <taxon>Fungi</taxon>
        <taxon>Dikarya</taxon>
        <taxon>Basidiomycota</taxon>
        <taxon>Agaricomycotina</taxon>
        <taxon>Agaricomycetes</taxon>
        <taxon>Hymenochaetales</taxon>
        <taxon>Schizoporaceae</taxon>
        <taxon>Schizopora</taxon>
    </lineage>
</organism>
<sequence length="202" mass="23076">MHVIRNKLIATSLPSCRQMYFGFRTHPPSSSSSFRTFTTLSDIHTHLLPSIVTPFPIDIHFPHPDTLDTHLHARHFCLSFMPFDDFVTIVRLFPFAASFVVCKRRCSLSPCVWVPYCAPSLHFTPIFIWEATRIPTLQPLVVVSLRLSSTIMRFRCPAGQRKHSSYTPQKAMYPTVIRCNLESFAVAACCTSGKYDFQFADQ</sequence>
<dbReference type="AlphaFoldDB" id="A0A0H2SFV9"/>
<reference evidence="1 2" key="1">
    <citation type="submission" date="2015-04" db="EMBL/GenBank/DDBJ databases">
        <title>Complete genome sequence of Schizopora paradoxa KUC8140, a cosmopolitan wood degrader in East Asia.</title>
        <authorList>
            <consortium name="DOE Joint Genome Institute"/>
            <person name="Min B."/>
            <person name="Park H."/>
            <person name="Jang Y."/>
            <person name="Kim J.-J."/>
            <person name="Kim K.H."/>
            <person name="Pangilinan J."/>
            <person name="Lipzen A."/>
            <person name="Riley R."/>
            <person name="Grigoriev I.V."/>
            <person name="Spatafora J.W."/>
            <person name="Choi I.-G."/>
        </authorList>
    </citation>
    <scope>NUCLEOTIDE SEQUENCE [LARGE SCALE GENOMIC DNA]</scope>
    <source>
        <strain evidence="1 2">KUC8140</strain>
    </source>
</reference>
<name>A0A0H2SFV9_9AGAM</name>
<proteinExistence type="predicted"/>
<accession>A0A0H2SFV9</accession>
<evidence type="ECO:0000313" key="1">
    <source>
        <dbReference type="EMBL" id="KLO15931.1"/>
    </source>
</evidence>
<evidence type="ECO:0000313" key="2">
    <source>
        <dbReference type="Proteomes" id="UP000053477"/>
    </source>
</evidence>
<dbReference type="Proteomes" id="UP000053477">
    <property type="component" value="Unassembled WGS sequence"/>
</dbReference>
<protein>
    <submittedName>
        <fullName evidence="1">Uncharacterized protein</fullName>
    </submittedName>
</protein>
<dbReference type="EMBL" id="KQ085922">
    <property type="protein sequence ID" value="KLO15931.1"/>
    <property type="molecule type" value="Genomic_DNA"/>
</dbReference>
<dbReference type="InParanoid" id="A0A0H2SFV9"/>